<dbReference type="Gene3D" id="1.10.167.10">
    <property type="entry name" value="Regulator of G-protein Signalling 4, domain 2"/>
    <property type="match status" value="1"/>
</dbReference>
<protein>
    <submittedName>
        <fullName evidence="3">Putative regulator of g protein signaling domain protein</fullName>
    </submittedName>
</protein>
<dbReference type="SMART" id="SM00315">
    <property type="entry name" value="RGS"/>
    <property type="match status" value="1"/>
</dbReference>
<feature type="domain" description="RGS" evidence="2">
    <location>
        <begin position="90"/>
        <end position="210"/>
    </location>
</feature>
<evidence type="ECO:0000313" key="3">
    <source>
        <dbReference type="EMBL" id="RKF81179.1"/>
    </source>
</evidence>
<reference evidence="3 4" key="1">
    <citation type="journal article" date="2018" name="BMC Genomics">
        <title>Comparative genome analyses reveal sequence features reflecting distinct modes of host-adaptation between dicot and monocot powdery mildew.</title>
        <authorList>
            <person name="Wu Y."/>
            <person name="Ma X."/>
            <person name="Pan Z."/>
            <person name="Kale S.D."/>
            <person name="Song Y."/>
            <person name="King H."/>
            <person name="Zhang Q."/>
            <person name="Presley C."/>
            <person name="Deng X."/>
            <person name="Wei C.I."/>
            <person name="Xiao S."/>
        </authorList>
    </citation>
    <scope>NUCLEOTIDE SEQUENCE [LARGE SCALE GENOMIC DNA]</scope>
    <source>
        <strain evidence="3">UCSC1</strain>
    </source>
</reference>
<dbReference type="InterPro" id="IPR036305">
    <property type="entry name" value="RGS_sf"/>
</dbReference>
<dbReference type="InterPro" id="IPR016137">
    <property type="entry name" value="RGS"/>
</dbReference>
<dbReference type="CDD" id="cd07440">
    <property type="entry name" value="RGS"/>
    <property type="match status" value="1"/>
</dbReference>
<evidence type="ECO:0000256" key="1">
    <source>
        <dbReference type="SAM" id="MobiDB-lite"/>
    </source>
</evidence>
<gene>
    <name evidence="3" type="ORF">GcC1_028024</name>
</gene>
<feature type="compositionally biased region" description="Polar residues" evidence="1">
    <location>
        <begin position="290"/>
        <end position="299"/>
    </location>
</feature>
<feature type="compositionally biased region" description="Polar residues" evidence="1">
    <location>
        <begin position="247"/>
        <end position="274"/>
    </location>
</feature>
<dbReference type="PANTHER" id="PTHR10845">
    <property type="entry name" value="REGULATOR OF G PROTEIN SIGNALING"/>
    <property type="match status" value="1"/>
</dbReference>
<feature type="region of interest" description="Disordered" evidence="1">
    <location>
        <begin position="239"/>
        <end position="274"/>
    </location>
</feature>
<feature type="compositionally biased region" description="Low complexity" evidence="1">
    <location>
        <begin position="16"/>
        <end position="31"/>
    </location>
</feature>
<dbReference type="PROSITE" id="PS50132">
    <property type="entry name" value="RGS"/>
    <property type="match status" value="1"/>
</dbReference>
<feature type="compositionally biased region" description="Basic residues" evidence="1">
    <location>
        <begin position="1"/>
        <end position="15"/>
    </location>
</feature>
<dbReference type="Proteomes" id="UP000285405">
    <property type="component" value="Unassembled WGS sequence"/>
</dbReference>
<dbReference type="EMBL" id="MCBR01002876">
    <property type="protein sequence ID" value="RKF81179.1"/>
    <property type="molecule type" value="Genomic_DNA"/>
</dbReference>
<feature type="region of interest" description="Disordered" evidence="1">
    <location>
        <begin position="289"/>
        <end position="327"/>
    </location>
</feature>
<dbReference type="InterPro" id="IPR044926">
    <property type="entry name" value="RGS_subdomain_2"/>
</dbReference>
<organism evidence="3 4">
    <name type="scientific">Golovinomyces cichoracearum</name>
    <dbReference type="NCBI Taxonomy" id="62708"/>
    <lineage>
        <taxon>Eukaryota</taxon>
        <taxon>Fungi</taxon>
        <taxon>Dikarya</taxon>
        <taxon>Ascomycota</taxon>
        <taxon>Pezizomycotina</taxon>
        <taxon>Leotiomycetes</taxon>
        <taxon>Erysiphales</taxon>
        <taxon>Erysiphaceae</taxon>
        <taxon>Golovinomyces</taxon>
    </lineage>
</organism>
<feature type="region of interest" description="Disordered" evidence="1">
    <location>
        <begin position="1"/>
        <end position="35"/>
    </location>
</feature>
<dbReference type="PANTHER" id="PTHR10845:SF267">
    <property type="entry name" value="REGULATOR OF G PROTEIN SIGNALING DOMAIN PROTEIN (AFU_ORTHOLOGUE AFUA_6G06860)"/>
    <property type="match status" value="1"/>
</dbReference>
<name>A0A420J308_9PEZI</name>
<accession>A0A420J308</accession>
<comment type="caution">
    <text evidence="3">The sequence shown here is derived from an EMBL/GenBank/DDBJ whole genome shotgun (WGS) entry which is preliminary data.</text>
</comment>
<dbReference type="OrthoDB" id="10266999at2759"/>
<proteinExistence type="predicted"/>
<sequence length="378" mass="42155">MKYQRRLMRRSKKRLLSPQSSKPSRSSLSTPPASPLFSDWDSDRSDFMSKTQAHHSRSLSLKIPTVTFHSPQPPTLQEILTDEAPSPWTRSAFMAYLSQIHCLENLEFTMDAARYEKHYHAIMSRVSSKPKSDSSPAESESVRKLWLKLLNAYIRPNGPRELNLPSDVRDTLLSLPCTTSSPPHPSELVKAVKITYELMDQSVLVPFLNSLTPSRSNGNSNYPWLSQVSIASSATSSEKSASTSVSRRNSQNHLNVDNSISLNTAHSARPSHNSIRSARRISSFMFGVSPPSSNSSEIADSTDDEATSSYNLVTPPSTPPGGSSGWKKMSAKFYHRKKNRSFTPLHSGIHLTNKKKNTEFHQRIKNGSDVVSFCYNLA</sequence>
<evidence type="ECO:0000313" key="4">
    <source>
        <dbReference type="Proteomes" id="UP000285405"/>
    </source>
</evidence>
<evidence type="ECO:0000259" key="2">
    <source>
        <dbReference type="PROSITE" id="PS50132"/>
    </source>
</evidence>
<dbReference type="Pfam" id="PF00615">
    <property type="entry name" value="RGS"/>
    <property type="match status" value="1"/>
</dbReference>
<dbReference type="SUPFAM" id="SSF48097">
    <property type="entry name" value="Regulator of G-protein signaling, RGS"/>
    <property type="match status" value="1"/>
</dbReference>
<dbReference type="AlphaFoldDB" id="A0A420J308"/>